<comment type="catalytic activity">
    <reaction evidence="7">
        <text>a quinone + NADH + H(+) = a quinol + NAD(+)</text>
        <dbReference type="Rhea" id="RHEA:46160"/>
        <dbReference type="ChEBI" id="CHEBI:15378"/>
        <dbReference type="ChEBI" id="CHEBI:24646"/>
        <dbReference type="ChEBI" id="CHEBI:57540"/>
        <dbReference type="ChEBI" id="CHEBI:57945"/>
        <dbReference type="ChEBI" id="CHEBI:132124"/>
        <dbReference type="EC" id="1.6.5.9"/>
    </reaction>
</comment>
<dbReference type="RefSeq" id="WP_179720695.1">
    <property type="nucleotide sequence ID" value="NZ_JACBZT010000001.1"/>
</dbReference>
<accession>A0A853CN74</accession>
<dbReference type="PANTHER" id="PTHR43706:SF47">
    <property type="entry name" value="EXTERNAL NADH-UBIQUINONE OXIDOREDUCTASE 1, MITOCHONDRIAL-RELATED"/>
    <property type="match status" value="1"/>
</dbReference>
<evidence type="ECO:0000256" key="5">
    <source>
        <dbReference type="ARBA" id="ARBA00023002"/>
    </source>
</evidence>
<dbReference type="Pfam" id="PF07992">
    <property type="entry name" value="Pyr_redox_2"/>
    <property type="match status" value="1"/>
</dbReference>
<dbReference type="EC" id="1.6.5.9" evidence="2"/>
<keyword evidence="5 9" id="KW-0560">Oxidoreductase</keyword>
<keyword evidence="3" id="KW-0285">Flavoprotein</keyword>
<dbReference type="GO" id="GO:0050136">
    <property type="term" value="F:NADH dehydrogenase (quinone) (non-electrogenic) activity"/>
    <property type="evidence" value="ECO:0007669"/>
    <property type="project" value="UniProtKB-EC"/>
</dbReference>
<protein>
    <recommendedName>
        <fullName evidence="2">NADH:ubiquinone reductase (non-electrogenic)</fullName>
        <ecNumber evidence="2">1.6.5.9</ecNumber>
    </recommendedName>
</protein>
<dbReference type="PRINTS" id="PR00411">
    <property type="entry name" value="PNDRDTASEI"/>
</dbReference>
<dbReference type="Proteomes" id="UP000541969">
    <property type="component" value="Unassembled WGS sequence"/>
</dbReference>
<evidence type="ECO:0000256" key="3">
    <source>
        <dbReference type="ARBA" id="ARBA00022630"/>
    </source>
</evidence>
<gene>
    <name evidence="9" type="ORF">GGQ55_004537</name>
</gene>
<evidence type="ECO:0000313" key="9">
    <source>
        <dbReference type="EMBL" id="NYJ08259.1"/>
    </source>
</evidence>
<dbReference type="AlphaFoldDB" id="A0A853CN74"/>
<evidence type="ECO:0000256" key="2">
    <source>
        <dbReference type="ARBA" id="ARBA00012637"/>
    </source>
</evidence>
<dbReference type="EMBL" id="JACBZT010000001">
    <property type="protein sequence ID" value="NYJ08259.1"/>
    <property type="molecule type" value="Genomic_DNA"/>
</dbReference>
<organism evidence="9 10">
    <name type="scientific">Petropleomorpha daqingensis</name>
    <dbReference type="NCBI Taxonomy" id="2026353"/>
    <lineage>
        <taxon>Bacteria</taxon>
        <taxon>Bacillati</taxon>
        <taxon>Actinomycetota</taxon>
        <taxon>Actinomycetes</taxon>
        <taxon>Geodermatophilales</taxon>
        <taxon>Geodermatophilaceae</taxon>
        <taxon>Petropleomorpha</taxon>
    </lineage>
</organism>
<evidence type="ECO:0000256" key="7">
    <source>
        <dbReference type="ARBA" id="ARBA00047599"/>
    </source>
</evidence>
<dbReference type="PANTHER" id="PTHR43706">
    <property type="entry name" value="NADH DEHYDROGENASE"/>
    <property type="match status" value="1"/>
</dbReference>
<dbReference type="Gene3D" id="3.50.50.100">
    <property type="match status" value="1"/>
</dbReference>
<feature type="domain" description="FAD/NAD(P)-binding" evidence="8">
    <location>
        <begin position="12"/>
        <end position="329"/>
    </location>
</feature>
<keyword evidence="4" id="KW-0274">FAD</keyword>
<reference evidence="9 10" key="1">
    <citation type="submission" date="2020-07" db="EMBL/GenBank/DDBJ databases">
        <title>Sequencing the genomes of 1000 actinobacteria strains.</title>
        <authorList>
            <person name="Klenk H.-P."/>
        </authorList>
    </citation>
    <scope>NUCLEOTIDE SEQUENCE [LARGE SCALE GENOMIC DNA]</scope>
    <source>
        <strain evidence="9 10">DSM 104001</strain>
    </source>
</reference>
<evidence type="ECO:0000259" key="8">
    <source>
        <dbReference type="Pfam" id="PF07992"/>
    </source>
</evidence>
<dbReference type="InterPro" id="IPR023753">
    <property type="entry name" value="FAD/NAD-binding_dom"/>
</dbReference>
<evidence type="ECO:0000256" key="1">
    <source>
        <dbReference type="ARBA" id="ARBA00005272"/>
    </source>
</evidence>
<evidence type="ECO:0000256" key="4">
    <source>
        <dbReference type="ARBA" id="ARBA00022827"/>
    </source>
</evidence>
<comment type="similarity">
    <text evidence="1">Belongs to the NADH dehydrogenase family.</text>
</comment>
<dbReference type="SUPFAM" id="SSF51905">
    <property type="entry name" value="FAD/NAD(P)-binding domain"/>
    <property type="match status" value="2"/>
</dbReference>
<proteinExistence type="inferred from homology"/>
<dbReference type="InterPro" id="IPR036188">
    <property type="entry name" value="FAD/NAD-bd_sf"/>
</dbReference>
<evidence type="ECO:0000313" key="10">
    <source>
        <dbReference type="Proteomes" id="UP000541969"/>
    </source>
</evidence>
<name>A0A853CN74_9ACTN</name>
<sequence>MTPADDGPARRRVVIVGAGFAGIGCARELAGTDVDVTLIDRNNYHQFLPLLYQVATAQIASDDVGTPLRNQFRHDENVEVVQAEVVAVDPATRTVTTADGATYTGDFLVLATGARANFYRTPGADEHALPLYSLTDAERLRARIIEVFDAADRDPGLIDQGALTFVVVGGGATGVETAGGIADFVNRVAPEEYHDLHVHEARIHLVDHGHALLAPFSDKAHEYAAKVLQRDGVRLHLGTGVQEVTPTCVRLEGGTTLPSRCVIWAGGVQAGDLASRIALPRGRGGRVLAGHDLSVEGYPRVFVIGDVAGVESPEGGLYPQLGSVALQQGQWTAKNIRSDLAGQPRQAFHYHDKGIMAMIGRGAAVAEMGAKRHELHGAIAFSSWLGVHAWLMSGVRTRVDAFISWGWDYFSGNRSPGLIAHDSAQTVDWSQPAEIPVPRTPTPDSVPAS</sequence>
<dbReference type="InterPro" id="IPR045024">
    <property type="entry name" value="NDH-2"/>
</dbReference>
<keyword evidence="10" id="KW-1185">Reference proteome</keyword>
<keyword evidence="6" id="KW-0520">NAD</keyword>
<evidence type="ECO:0000256" key="6">
    <source>
        <dbReference type="ARBA" id="ARBA00023027"/>
    </source>
</evidence>
<dbReference type="PRINTS" id="PR00368">
    <property type="entry name" value="FADPNR"/>
</dbReference>
<comment type="caution">
    <text evidence="9">The sequence shown here is derived from an EMBL/GenBank/DDBJ whole genome shotgun (WGS) entry which is preliminary data.</text>
</comment>